<dbReference type="GO" id="GO:0005576">
    <property type="term" value="C:extracellular region"/>
    <property type="evidence" value="ECO:0007669"/>
    <property type="project" value="UniProtKB-SubCell"/>
</dbReference>
<proteinExistence type="inferred from homology"/>
<feature type="binding site" evidence="16">
    <location>
        <position position="271"/>
    </location>
    <ligand>
        <name>Ca(2+)</name>
        <dbReference type="ChEBI" id="CHEBI:29108"/>
        <label>2</label>
    </ligand>
</feature>
<dbReference type="EC" id="1.11.1.7" evidence="4 19"/>
<evidence type="ECO:0000256" key="12">
    <source>
        <dbReference type="ARBA" id="ARBA00023157"/>
    </source>
</evidence>
<evidence type="ECO:0000256" key="4">
    <source>
        <dbReference type="ARBA" id="ARBA00012313"/>
    </source>
</evidence>
<evidence type="ECO:0000256" key="3">
    <source>
        <dbReference type="ARBA" id="ARBA00006873"/>
    </source>
</evidence>
<dbReference type="Gene3D" id="1.10.420.10">
    <property type="entry name" value="Peroxidase, domain 2"/>
    <property type="match status" value="1"/>
</dbReference>
<evidence type="ECO:0000256" key="11">
    <source>
        <dbReference type="ARBA" id="ARBA00023004"/>
    </source>
</evidence>
<dbReference type="PROSITE" id="PS00436">
    <property type="entry name" value="PEROXIDASE_2"/>
    <property type="match status" value="1"/>
</dbReference>
<evidence type="ECO:0000256" key="13">
    <source>
        <dbReference type="ARBA" id="ARBA00023324"/>
    </source>
</evidence>
<feature type="disulfide bond" evidence="18">
    <location>
        <begin position="90"/>
        <end position="95"/>
    </location>
</feature>
<comment type="similarity">
    <text evidence="3">Belongs to the peroxidase family. Ascorbate peroxidase subfamily.</text>
</comment>
<dbReference type="GO" id="GO:0042744">
    <property type="term" value="P:hydrogen peroxide catabolic process"/>
    <property type="evidence" value="ECO:0007669"/>
    <property type="project" value="UniProtKB-KW"/>
</dbReference>
<comment type="similarity">
    <text evidence="19">Belongs to the peroxidase family. Classical plant (class III) peroxidase subfamily.</text>
</comment>
<feature type="binding site" evidence="16">
    <location>
        <position position="94"/>
    </location>
    <ligand>
        <name>Ca(2+)</name>
        <dbReference type="ChEBI" id="CHEBI:29108"/>
        <label>1</label>
    </ligand>
</feature>
<protein>
    <recommendedName>
        <fullName evidence="4 19">Peroxidase</fullName>
        <ecNumber evidence="4 19">1.11.1.7</ecNumber>
    </recommendedName>
</protein>
<evidence type="ECO:0000313" key="21">
    <source>
        <dbReference type="EMBL" id="OVA14482.1"/>
    </source>
</evidence>
<evidence type="ECO:0000256" key="14">
    <source>
        <dbReference type="PIRSR" id="PIRSR600823-1"/>
    </source>
</evidence>
<keyword evidence="10 19" id="KW-0560">Oxidoreductase</keyword>
<keyword evidence="7 19" id="KW-0349">Heme</keyword>
<sequence length="354" mass="39279">MSTTVSSSSSSGSLFFFYKCSFIFLLIVRTSECINNKQPSNPRRPRELKVDYYLKSCPQVEDLVSTVTSQQFKDAPVSGPATIRLFFHDCFVDGCDGSVLITTKPGSTVLAEKDAQDNKNIAVEAFDSINKAKTLVESKCPGVVSCADILAISARDFVHLAGGPYYQVQKGRWDGKLSMATRVGSNIPRANNTIDELLKLFASKGLSLEDLVALSGAHTIGFARCEHFLSRLYDYQGTKKPDPTMDPRLLKALRMTCPRFGGNPKVSAPFDVTTPFTFDHAYYSNLEAKLGILATDQALFTDPRTRPIVQALGKDQQKFFQAFSEAMERMGKIEVKRGRKHGEKRIDCTQHMLL</sequence>
<dbReference type="Proteomes" id="UP000195402">
    <property type="component" value="Unassembled WGS sequence"/>
</dbReference>
<keyword evidence="5 19" id="KW-0964">Secreted</keyword>
<dbReference type="InterPro" id="IPR033905">
    <property type="entry name" value="Secretory_peroxidase"/>
</dbReference>
<feature type="binding site" evidence="16">
    <location>
        <position position="98"/>
    </location>
    <ligand>
        <name>Ca(2+)</name>
        <dbReference type="ChEBI" id="CHEBI:29108"/>
        <label>1</label>
    </ligand>
</feature>
<comment type="caution">
    <text evidence="21">The sequence shown here is derived from an EMBL/GenBank/DDBJ whole genome shotgun (WGS) entry which is preliminary data.</text>
</comment>
<feature type="binding site" evidence="16">
    <location>
        <position position="274"/>
    </location>
    <ligand>
        <name>Ca(2+)</name>
        <dbReference type="ChEBI" id="CHEBI:29108"/>
        <label>2</label>
    </ligand>
</feature>
<dbReference type="PRINTS" id="PR00461">
    <property type="entry name" value="PLPEROXIDASE"/>
</dbReference>
<dbReference type="PROSITE" id="PS50873">
    <property type="entry name" value="PEROXIDASE_4"/>
    <property type="match status" value="1"/>
</dbReference>
<evidence type="ECO:0000256" key="18">
    <source>
        <dbReference type="PIRSR" id="PIRSR600823-5"/>
    </source>
</evidence>
<feature type="disulfide bond" evidence="18">
    <location>
        <begin position="57"/>
        <end position="140"/>
    </location>
</feature>
<dbReference type="STRING" id="56857.A0A200QVJ8"/>
<dbReference type="InterPro" id="IPR019793">
    <property type="entry name" value="Peroxidases_heam-ligand_BS"/>
</dbReference>
<keyword evidence="13 19" id="KW-0376">Hydrogen peroxide</keyword>
<feature type="binding site" evidence="16">
    <location>
        <position position="92"/>
    </location>
    <ligand>
        <name>Ca(2+)</name>
        <dbReference type="ChEBI" id="CHEBI:29108"/>
        <label>1</label>
    </ligand>
</feature>
<dbReference type="PANTHER" id="PTHR31517:SF59">
    <property type="entry name" value="PEROXIDASE"/>
    <property type="match status" value="1"/>
</dbReference>
<evidence type="ECO:0000256" key="2">
    <source>
        <dbReference type="ARBA" id="ARBA00002322"/>
    </source>
</evidence>
<dbReference type="InterPro" id="IPR002016">
    <property type="entry name" value="Haem_peroxidase"/>
</dbReference>
<dbReference type="GO" id="GO:0140825">
    <property type="term" value="F:lactoperoxidase activity"/>
    <property type="evidence" value="ECO:0007669"/>
    <property type="project" value="UniProtKB-EC"/>
</dbReference>
<dbReference type="GO" id="GO:0020037">
    <property type="term" value="F:heme binding"/>
    <property type="evidence" value="ECO:0007669"/>
    <property type="project" value="UniProtKB-UniRule"/>
</dbReference>
<comment type="cofactor">
    <cofactor evidence="16 19">
        <name>heme b</name>
        <dbReference type="ChEBI" id="CHEBI:60344"/>
    </cofactor>
    <text evidence="16 19">Binds 1 heme b (iron(II)-protoporphyrin IX) group per subunit.</text>
</comment>
<evidence type="ECO:0000256" key="19">
    <source>
        <dbReference type="RuleBase" id="RU362060"/>
    </source>
</evidence>
<evidence type="ECO:0000256" key="15">
    <source>
        <dbReference type="PIRSR" id="PIRSR600823-2"/>
    </source>
</evidence>
<comment type="function">
    <text evidence="2">Removal of H(2)O(2), oxidation of toxic reductants, biosynthesis and degradation of lignin, suberization, auxin catabolism, response to environmental stresses such as wounding, pathogen attack and oxidative stress. These functions might be dependent on each isozyme/isoform in each plant tissue.</text>
</comment>
<feature type="active site" description="Proton acceptor" evidence="14">
    <location>
        <position position="88"/>
    </location>
</feature>
<dbReference type="Gene3D" id="1.10.520.10">
    <property type="match status" value="1"/>
</dbReference>
<dbReference type="FunFam" id="1.10.520.10:FF:000008">
    <property type="entry name" value="Peroxidase"/>
    <property type="match status" value="1"/>
</dbReference>
<comment type="subcellular location">
    <subcellularLocation>
        <location evidence="19">Secreted</location>
    </subcellularLocation>
</comment>
<keyword evidence="19" id="KW-0732">Signal</keyword>
<evidence type="ECO:0000256" key="7">
    <source>
        <dbReference type="ARBA" id="ARBA00022617"/>
    </source>
</evidence>
<comment type="cofactor">
    <cofactor evidence="16 19">
        <name>Ca(2+)</name>
        <dbReference type="ChEBI" id="CHEBI:29108"/>
    </cofactor>
    <text evidence="16 19">Binds 2 calcium ions per subunit.</text>
</comment>
<dbReference type="Pfam" id="PF00141">
    <property type="entry name" value="peroxidase"/>
    <property type="match status" value="1"/>
</dbReference>
<keyword evidence="22" id="KW-1185">Reference proteome</keyword>
<dbReference type="InParanoid" id="A0A200QVJ8"/>
<reference evidence="21 22" key="1">
    <citation type="journal article" date="2017" name="Mol. Plant">
        <title>The Genome of Medicinal Plant Macleaya cordata Provides New Insights into Benzylisoquinoline Alkaloids Metabolism.</title>
        <authorList>
            <person name="Liu X."/>
            <person name="Liu Y."/>
            <person name="Huang P."/>
            <person name="Ma Y."/>
            <person name="Qing Z."/>
            <person name="Tang Q."/>
            <person name="Cao H."/>
            <person name="Cheng P."/>
            <person name="Zheng Y."/>
            <person name="Yuan Z."/>
            <person name="Zhou Y."/>
            <person name="Liu J."/>
            <person name="Tang Z."/>
            <person name="Zhuo Y."/>
            <person name="Zhang Y."/>
            <person name="Yu L."/>
            <person name="Huang J."/>
            <person name="Yang P."/>
            <person name="Peng Q."/>
            <person name="Zhang J."/>
            <person name="Jiang W."/>
            <person name="Zhang Z."/>
            <person name="Lin K."/>
            <person name="Ro D.K."/>
            <person name="Chen X."/>
            <person name="Xiong X."/>
            <person name="Shang Y."/>
            <person name="Huang S."/>
            <person name="Zeng J."/>
        </authorList>
    </citation>
    <scope>NUCLEOTIDE SEQUENCE [LARGE SCALE GENOMIC DNA]</scope>
    <source>
        <strain evidence="22">cv. BLH2017</strain>
        <tissue evidence="21">Root</tissue>
    </source>
</reference>
<feature type="binding site" evidence="16">
    <location>
        <position position="219"/>
    </location>
    <ligand>
        <name>Ca(2+)</name>
        <dbReference type="ChEBI" id="CHEBI:29108"/>
        <label>2</label>
    </ligand>
</feature>
<evidence type="ECO:0000256" key="17">
    <source>
        <dbReference type="PIRSR" id="PIRSR600823-4"/>
    </source>
</evidence>
<evidence type="ECO:0000256" key="16">
    <source>
        <dbReference type="PIRSR" id="PIRSR600823-3"/>
    </source>
</evidence>
<accession>A0A200QVJ8</accession>
<comment type="catalytic activity">
    <reaction evidence="1 19">
        <text>2 a phenolic donor + H2O2 = 2 a phenolic radical donor + 2 H2O</text>
        <dbReference type="Rhea" id="RHEA:56136"/>
        <dbReference type="ChEBI" id="CHEBI:15377"/>
        <dbReference type="ChEBI" id="CHEBI:16240"/>
        <dbReference type="ChEBI" id="CHEBI:139520"/>
        <dbReference type="ChEBI" id="CHEBI:139521"/>
        <dbReference type="EC" id="1.11.1.7"/>
    </reaction>
</comment>
<gene>
    <name evidence="21" type="ORF">BVC80_1037g18</name>
</gene>
<dbReference type="PROSITE" id="PS00435">
    <property type="entry name" value="PEROXIDASE_1"/>
    <property type="match status" value="1"/>
</dbReference>
<feature type="disulfide bond" evidence="18">
    <location>
        <begin position="146"/>
        <end position="348"/>
    </location>
</feature>
<dbReference type="EMBL" id="MVGT01001040">
    <property type="protein sequence ID" value="OVA14482.1"/>
    <property type="molecule type" value="Genomic_DNA"/>
</dbReference>
<dbReference type="AlphaFoldDB" id="A0A200QVJ8"/>
<keyword evidence="12 18" id="KW-1015">Disulfide bond</keyword>
<evidence type="ECO:0000256" key="5">
    <source>
        <dbReference type="ARBA" id="ARBA00022525"/>
    </source>
</evidence>
<dbReference type="InterPro" id="IPR019794">
    <property type="entry name" value="Peroxidases_AS"/>
</dbReference>
<feature type="binding site" evidence="16">
    <location>
        <position position="112"/>
    </location>
    <ligand>
        <name>Ca(2+)</name>
        <dbReference type="ChEBI" id="CHEBI:29108"/>
        <label>1</label>
    </ligand>
</feature>
<feature type="signal peptide" evidence="19">
    <location>
        <begin position="1"/>
        <end position="33"/>
    </location>
</feature>
<evidence type="ECO:0000313" key="22">
    <source>
        <dbReference type="Proteomes" id="UP000195402"/>
    </source>
</evidence>
<keyword evidence="9 16" id="KW-0106">Calcium</keyword>
<dbReference type="PANTHER" id="PTHR31517">
    <property type="match status" value="1"/>
</dbReference>
<feature type="binding site" evidence="16">
    <location>
        <position position="279"/>
    </location>
    <ligand>
        <name>Ca(2+)</name>
        <dbReference type="ChEBI" id="CHEBI:29108"/>
        <label>2</label>
    </ligand>
</feature>
<dbReference type="GO" id="GO:0046872">
    <property type="term" value="F:metal ion binding"/>
    <property type="evidence" value="ECO:0007669"/>
    <property type="project" value="UniProtKB-UniRule"/>
</dbReference>
<feature type="binding site" evidence="16">
    <location>
        <position position="89"/>
    </location>
    <ligand>
        <name>Ca(2+)</name>
        <dbReference type="ChEBI" id="CHEBI:29108"/>
        <label>1</label>
    </ligand>
</feature>
<feature type="chain" id="PRO_5011821999" description="Peroxidase" evidence="19">
    <location>
        <begin position="34"/>
        <end position="354"/>
    </location>
</feature>
<feature type="binding site" description="axial binding residue" evidence="16">
    <location>
        <position position="218"/>
    </location>
    <ligand>
        <name>heme b</name>
        <dbReference type="ChEBI" id="CHEBI:60344"/>
    </ligand>
    <ligandPart>
        <name>Fe</name>
        <dbReference type="ChEBI" id="CHEBI:18248"/>
    </ligandPart>
</feature>
<evidence type="ECO:0000259" key="20">
    <source>
        <dbReference type="PROSITE" id="PS50873"/>
    </source>
</evidence>
<feature type="binding site" evidence="15">
    <location>
        <position position="188"/>
    </location>
    <ligand>
        <name>substrate</name>
    </ligand>
</feature>
<evidence type="ECO:0000256" key="6">
    <source>
        <dbReference type="ARBA" id="ARBA00022559"/>
    </source>
</evidence>
<name>A0A200QVJ8_MACCD</name>
<dbReference type="CDD" id="cd00693">
    <property type="entry name" value="secretory_peroxidase"/>
    <property type="match status" value="1"/>
</dbReference>
<dbReference type="OrthoDB" id="2113341at2759"/>
<dbReference type="FunFam" id="1.10.420.10:FF:000001">
    <property type="entry name" value="Peroxidase"/>
    <property type="match status" value="1"/>
</dbReference>
<dbReference type="GO" id="GO:0006979">
    <property type="term" value="P:response to oxidative stress"/>
    <property type="evidence" value="ECO:0007669"/>
    <property type="project" value="UniProtKB-UniRule"/>
</dbReference>
<feature type="site" description="Transition state stabilizer" evidence="17">
    <location>
        <position position="84"/>
    </location>
</feature>
<evidence type="ECO:0000256" key="8">
    <source>
        <dbReference type="ARBA" id="ARBA00022723"/>
    </source>
</evidence>
<evidence type="ECO:0000256" key="10">
    <source>
        <dbReference type="ARBA" id="ARBA00023002"/>
    </source>
</evidence>
<keyword evidence="8 16" id="KW-0479">Metal-binding</keyword>
<feature type="domain" description="Plant heme peroxidase family profile" evidence="20">
    <location>
        <begin position="47"/>
        <end position="352"/>
    </location>
</feature>
<dbReference type="InterPro" id="IPR000823">
    <property type="entry name" value="Peroxidase_pln"/>
</dbReference>
<dbReference type="FunCoup" id="A0A200QVJ8">
    <property type="interactions" value="76"/>
</dbReference>
<dbReference type="SUPFAM" id="SSF48113">
    <property type="entry name" value="Heme-dependent peroxidases"/>
    <property type="match status" value="1"/>
</dbReference>
<evidence type="ECO:0000256" key="1">
    <source>
        <dbReference type="ARBA" id="ARBA00000189"/>
    </source>
</evidence>
<dbReference type="OMA" id="RRDCSMH"/>
<keyword evidence="11 16" id="KW-0408">Iron</keyword>
<organism evidence="21 22">
    <name type="scientific">Macleaya cordata</name>
    <name type="common">Five-seeded plume-poppy</name>
    <name type="synonym">Bocconia cordata</name>
    <dbReference type="NCBI Taxonomy" id="56857"/>
    <lineage>
        <taxon>Eukaryota</taxon>
        <taxon>Viridiplantae</taxon>
        <taxon>Streptophyta</taxon>
        <taxon>Embryophyta</taxon>
        <taxon>Tracheophyta</taxon>
        <taxon>Spermatophyta</taxon>
        <taxon>Magnoliopsida</taxon>
        <taxon>Ranunculales</taxon>
        <taxon>Papaveraceae</taxon>
        <taxon>Papaveroideae</taxon>
        <taxon>Macleaya</taxon>
    </lineage>
</organism>
<dbReference type="InterPro" id="IPR010255">
    <property type="entry name" value="Haem_peroxidase_sf"/>
</dbReference>
<feature type="disulfide bond" evidence="18">
    <location>
        <begin position="225"/>
        <end position="257"/>
    </location>
</feature>
<dbReference type="PRINTS" id="PR00458">
    <property type="entry name" value="PEROXIDASE"/>
</dbReference>
<feature type="binding site" evidence="16">
    <location>
        <position position="96"/>
    </location>
    <ligand>
        <name>Ca(2+)</name>
        <dbReference type="ChEBI" id="CHEBI:29108"/>
        <label>1</label>
    </ligand>
</feature>
<evidence type="ECO:0000256" key="9">
    <source>
        <dbReference type="ARBA" id="ARBA00022837"/>
    </source>
</evidence>
<keyword evidence="6 19" id="KW-0575">Peroxidase</keyword>